<evidence type="ECO:0000256" key="1">
    <source>
        <dbReference type="ARBA" id="ARBA00005564"/>
    </source>
</evidence>
<dbReference type="Pfam" id="PF10282">
    <property type="entry name" value="Lactonase"/>
    <property type="match status" value="1"/>
</dbReference>
<dbReference type="Gene3D" id="2.130.10.10">
    <property type="entry name" value="YVTN repeat-like/Quinoprotein amine dehydrogenase"/>
    <property type="match status" value="1"/>
</dbReference>
<dbReference type="STRING" id="1330018.A0A167L1W5"/>
<reference evidence="2 3" key="1">
    <citation type="journal article" date="2016" name="Mol. Biol. Evol.">
        <title>Comparative Genomics of Early-Diverging Mushroom-Forming Fungi Provides Insights into the Origins of Lignocellulose Decay Capabilities.</title>
        <authorList>
            <person name="Nagy L.G."/>
            <person name="Riley R."/>
            <person name="Tritt A."/>
            <person name="Adam C."/>
            <person name="Daum C."/>
            <person name="Floudas D."/>
            <person name="Sun H."/>
            <person name="Yadav J.S."/>
            <person name="Pangilinan J."/>
            <person name="Larsson K.H."/>
            <person name="Matsuura K."/>
            <person name="Barry K."/>
            <person name="Labutti K."/>
            <person name="Kuo R."/>
            <person name="Ohm R.A."/>
            <person name="Bhattacharya S.S."/>
            <person name="Shirouzu T."/>
            <person name="Yoshinaga Y."/>
            <person name="Martin F.M."/>
            <person name="Grigoriev I.V."/>
            <person name="Hibbett D.S."/>
        </authorList>
    </citation>
    <scope>NUCLEOTIDE SEQUENCE [LARGE SCALE GENOMIC DNA]</scope>
    <source>
        <strain evidence="2 3">TUFC12733</strain>
    </source>
</reference>
<keyword evidence="2" id="KW-0413">Isomerase</keyword>
<protein>
    <submittedName>
        <fullName evidence="2">Putative isomerase YbhE</fullName>
    </submittedName>
</protein>
<dbReference type="AlphaFoldDB" id="A0A167L1W5"/>
<name>A0A167L1W5_CALVF</name>
<dbReference type="Proteomes" id="UP000076738">
    <property type="component" value="Unassembled WGS sequence"/>
</dbReference>
<evidence type="ECO:0000313" key="3">
    <source>
        <dbReference type="Proteomes" id="UP000076738"/>
    </source>
</evidence>
<dbReference type="EMBL" id="KV417290">
    <property type="protein sequence ID" value="KZO95246.1"/>
    <property type="molecule type" value="Genomic_DNA"/>
</dbReference>
<dbReference type="PANTHER" id="PTHR30344">
    <property type="entry name" value="6-PHOSPHOGLUCONOLACTONASE-RELATED"/>
    <property type="match status" value="1"/>
</dbReference>
<accession>A0A167L1W5</accession>
<dbReference type="GO" id="GO:0017057">
    <property type="term" value="F:6-phosphogluconolactonase activity"/>
    <property type="evidence" value="ECO:0007669"/>
    <property type="project" value="TreeGrafter"/>
</dbReference>
<proteinExistence type="inferred from homology"/>
<sequence length="374" mass="39184">MAYKILVGGYSTFLTTLLFNPYASPPTLEILNQSPSGINASWLAPHPTNASIVFGTQEIDAGGVASYVIQPDGSASIVSNVSTYGSGPAYVGVLSNLRDVVAMNYNSGNGAVIPLELDGVTLSEPPPQGLLAFSGSGPNTARQLSSHPHMVFQNGATNSQELLVPDLGSDKVWRLTSTAPNTYDIAGYIQQPLGSGPRHGVLYTTPESEDGSDPTTYVYIVHELANTVTQQTIPSLASGIEPELIATVPTIPPGGDNTTIAAAEILLGSVNALYDESYLYVSNRWDPNPLGDTVVVVNPNPLEVLAQVRTGLYGIRGMMIGGNQDQYIIVGGQGSGGVAVLERIDGGRNLTLVASLNSSLIEAPTTFVWLGQLA</sequence>
<comment type="similarity">
    <text evidence="1">Belongs to the cycloisomerase 2 family.</text>
</comment>
<dbReference type="InterPro" id="IPR019405">
    <property type="entry name" value="Lactonase_7-beta_prop"/>
</dbReference>
<dbReference type="OrthoDB" id="9972196at2759"/>
<keyword evidence="3" id="KW-1185">Reference proteome</keyword>
<evidence type="ECO:0000313" key="2">
    <source>
        <dbReference type="EMBL" id="KZO95246.1"/>
    </source>
</evidence>
<dbReference type="InterPro" id="IPR050282">
    <property type="entry name" value="Cycloisomerase_2"/>
</dbReference>
<gene>
    <name evidence="2" type="ORF">CALVIDRAFT_565021</name>
</gene>
<dbReference type="PANTHER" id="PTHR30344:SF7">
    <property type="entry name" value="DUF2415 DOMAIN-CONTAINING PROTEIN"/>
    <property type="match status" value="1"/>
</dbReference>
<dbReference type="InterPro" id="IPR015943">
    <property type="entry name" value="WD40/YVTN_repeat-like_dom_sf"/>
</dbReference>
<dbReference type="SUPFAM" id="SSF75011">
    <property type="entry name" value="3-carboxy-cis,cis-mucoante lactonizing enzyme"/>
    <property type="match status" value="1"/>
</dbReference>
<dbReference type="GO" id="GO:0016853">
    <property type="term" value="F:isomerase activity"/>
    <property type="evidence" value="ECO:0007669"/>
    <property type="project" value="UniProtKB-KW"/>
</dbReference>
<organism evidence="2 3">
    <name type="scientific">Calocera viscosa (strain TUFC12733)</name>
    <dbReference type="NCBI Taxonomy" id="1330018"/>
    <lineage>
        <taxon>Eukaryota</taxon>
        <taxon>Fungi</taxon>
        <taxon>Dikarya</taxon>
        <taxon>Basidiomycota</taxon>
        <taxon>Agaricomycotina</taxon>
        <taxon>Dacrymycetes</taxon>
        <taxon>Dacrymycetales</taxon>
        <taxon>Dacrymycetaceae</taxon>
        <taxon>Calocera</taxon>
    </lineage>
</organism>